<dbReference type="EMBL" id="QQAZ01000004">
    <property type="protein sequence ID" value="RDI51577.1"/>
    <property type="molecule type" value="Genomic_DNA"/>
</dbReference>
<dbReference type="AlphaFoldDB" id="A0A370H593"/>
<evidence type="ECO:0000313" key="1">
    <source>
        <dbReference type="EMBL" id="RDI51577.1"/>
    </source>
</evidence>
<sequence length="66" mass="7379">MRIGAVALPTMGMLSRNPVPLMIAVSRVLILHNEQNTLGGYSVKCSRSAWMWISRPDRTPRDEPCP</sequence>
<protein>
    <submittedName>
        <fullName evidence="1">Uncharacterized protein</fullName>
    </submittedName>
</protein>
<dbReference type="STRING" id="1210089.GCA_001613165_01096"/>
<organism evidence="1 2">
    <name type="scientific">Nocardia mexicana</name>
    <dbReference type="NCBI Taxonomy" id="279262"/>
    <lineage>
        <taxon>Bacteria</taxon>
        <taxon>Bacillati</taxon>
        <taxon>Actinomycetota</taxon>
        <taxon>Actinomycetes</taxon>
        <taxon>Mycobacteriales</taxon>
        <taxon>Nocardiaceae</taxon>
        <taxon>Nocardia</taxon>
    </lineage>
</organism>
<keyword evidence="2" id="KW-1185">Reference proteome</keyword>
<reference evidence="1 2" key="1">
    <citation type="submission" date="2018-07" db="EMBL/GenBank/DDBJ databases">
        <title>Genomic Encyclopedia of Type Strains, Phase IV (KMG-IV): sequencing the most valuable type-strain genomes for metagenomic binning, comparative biology and taxonomic classification.</title>
        <authorList>
            <person name="Goeker M."/>
        </authorList>
    </citation>
    <scope>NUCLEOTIDE SEQUENCE [LARGE SCALE GENOMIC DNA]</scope>
    <source>
        <strain evidence="1 2">DSM 44952</strain>
    </source>
</reference>
<gene>
    <name evidence="1" type="ORF">DFR68_10460</name>
</gene>
<proteinExistence type="predicted"/>
<evidence type="ECO:0000313" key="2">
    <source>
        <dbReference type="Proteomes" id="UP000255355"/>
    </source>
</evidence>
<comment type="caution">
    <text evidence="1">The sequence shown here is derived from an EMBL/GenBank/DDBJ whole genome shotgun (WGS) entry which is preliminary data.</text>
</comment>
<name>A0A370H593_9NOCA</name>
<accession>A0A370H593</accession>
<dbReference type="Proteomes" id="UP000255355">
    <property type="component" value="Unassembled WGS sequence"/>
</dbReference>